<proteinExistence type="inferred from homology"/>
<evidence type="ECO:0000256" key="13">
    <source>
        <dbReference type="NCBIfam" id="TIGR01064"/>
    </source>
</evidence>
<dbReference type="InterPro" id="IPR015795">
    <property type="entry name" value="Pyrv_Knase_C"/>
</dbReference>
<evidence type="ECO:0000256" key="3">
    <source>
        <dbReference type="ARBA" id="ARBA00008663"/>
    </source>
</evidence>
<evidence type="ECO:0000313" key="17">
    <source>
        <dbReference type="EMBL" id="OGY52255.1"/>
    </source>
</evidence>
<evidence type="ECO:0000256" key="7">
    <source>
        <dbReference type="ARBA" id="ARBA00022741"/>
    </source>
</evidence>
<dbReference type="SUPFAM" id="SSF50800">
    <property type="entry name" value="PK beta-barrel domain-like"/>
    <property type="match status" value="1"/>
</dbReference>
<dbReference type="NCBIfam" id="NF004978">
    <property type="entry name" value="PRK06354.1"/>
    <property type="match status" value="1"/>
</dbReference>
<name>A0A1G1YIT5_9BACT</name>
<reference evidence="17 18" key="1">
    <citation type="journal article" date="2016" name="Nat. Commun.">
        <title>Thousands of microbial genomes shed light on interconnected biogeochemical processes in an aquifer system.</title>
        <authorList>
            <person name="Anantharaman K."/>
            <person name="Brown C.T."/>
            <person name="Hug L.A."/>
            <person name="Sharon I."/>
            <person name="Castelle C.J."/>
            <person name="Probst A.J."/>
            <person name="Thomas B.C."/>
            <person name="Singh A."/>
            <person name="Wilkins M.J."/>
            <person name="Karaoz U."/>
            <person name="Brodie E.L."/>
            <person name="Williams K.H."/>
            <person name="Hubbard S.S."/>
            <person name="Banfield J.F."/>
        </authorList>
    </citation>
    <scope>NUCLEOTIDE SEQUENCE [LARGE SCALE GENOMIC DNA]</scope>
</reference>
<evidence type="ECO:0000256" key="6">
    <source>
        <dbReference type="ARBA" id="ARBA00022723"/>
    </source>
</evidence>
<evidence type="ECO:0000256" key="14">
    <source>
        <dbReference type="RuleBase" id="RU000504"/>
    </source>
</evidence>
<keyword evidence="11 14" id="KW-0324">Glycolysis</keyword>
<dbReference type="EMBL" id="MHIM01000022">
    <property type="protein sequence ID" value="OGY52255.1"/>
    <property type="molecule type" value="Genomic_DNA"/>
</dbReference>
<dbReference type="GO" id="GO:0016301">
    <property type="term" value="F:kinase activity"/>
    <property type="evidence" value="ECO:0007669"/>
    <property type="project" value="UniProtKB-KW"/>
</dbReference>
<dbReference type="GO" id="GO:0005524">
    <property type="term" value="F:ATP binding"/>
    <property type="evidence" value="ECO:0007669"/>
    <property type="project" value="UniProtKB-KW"/>
</dbReference>
<comment type="cofactor">
    <cofactor evidence="1">
        <name>K(+)</name>
        <dbReference type="ChEBI" id="CHEBI:29103"/>
    </cofactor>
</comment>
<comment type="catalytic activity">
    <reaction evidence="14">
        <text>pyruvate + ATP = phosphoenolpyruvate + ADP + H(+)</text>
        <dbReference type="Rhea" id="RHEA:18157"/>
        <dbReference type="ChEBI" id="CHEBI:15361"/>
        <dbReference type="ChEBI" id="CHEBI:15378"/>
        <dbReference type="ChEBI" id="CHEBI:30616"/>
        <dbReference type="ChEBI" id="CHEBI:58702"/>
        <dbReference type="ChEBI" id="CHEBI:456216"/>
        <dbReference type="EC" id="2.7.1.40"/>
    </reaction>
</comment>
<dbReference type="GO" id="GO:0030955">
    <property type="term" value="F:potassium ion binding"/>
    <property type="evidence" value="ECO:0007669"/>
    <property type="project" value="UniProtKB-UniRule"/>
</dbReference>
<evidence type="ECO:0000259" key="16">
    <source>
        <dbReference type="Pfam" id="PF02887"/>
    </source>
</evidence>
<accession>A0A1G1YIT5</accession>
<dbReference type="Gene3D" id="3.40.1380.20">
    <property type="entry name" value="Pyruvate kinase, C-terminal domain"/>
    <property type="match status" value="1"/>
</dbReference>
<dbReference type="InterPro" id="IPR015813">
    <property type="entry name" value="Pyrv/PenolPyrv_kinase-like_dom"/>
</dbReference>
<dbReference type="AlphaFoldDB" id="A0A1G1YIT5"/>
<comment type="similarity">
    <text evidence="3 14">Belongs to the pyruvate kinase family.</text>
</comment>
<dbReference type="PROSITE" id="PS00110">
    <property type="entry name" value="PYRUVATE_KINASE"/>
    <property type="match status" value="1"/>
</dbReference>
<evidence type="ECO:0000256" key="2">
    <source>
        <dbReference type="ARBA" id="ARBA00004997"/>
    </source>
</evidence>
<comment type="caution">
    <text evidence="17">The sequence shown here is derived from an EMBL/GenBank/DDBJ whole genome shotgun (WGS) entry which is preliminary data.</text>
</comment>
<evidence type="ECO:0000256" key="4">
    <source>
        <dbReference type="ARBA" id="ARBA00012142"/>
    </source>
</evidence>
<comment type="pathway">
    <text evidence="2 14">Carbohydrate degradation; glycolysis; pyruvate from D-glyceraldehyde 3-phosphate: step 5/5.</text>
</comment>
<feature type="domain" description="Pyruvate kinase barrel" evidence="15">
    <location>
        <begin position="238"/>
        <end position="351"/>
    </location>
</feature>
<dbReference type="FunFam" id="2.40.33.10:FF:000001">
    <property type="entry name" value="Pyruvate kinase"/>
    <property type="match status" value="1"/>
</dbReference>
<keyword evidence="12 17" id="KW-0670">Pyruvate</keyword>
<evidence type="ECO:0000256" key="8">
    <source>
        <dbReference type="ARBA" id="ARBA00022777"/>
    </source>
</evidence>
<dbReference type="Gene3D" id="3.20.20.60">
    <property type="entry name" value="Phosphoenolpyruvate-binding domains"/>
    <property type="match status" value="1"/>
</dbReference>
<sequence length="500" mass="55214">MKRTKIVATIGPATESKTMMENLISAGLNVARLNFSHGTYSHHQLLIDNLKSAAKDTKANLAIMADLQGPRIRIGEVAEEGIKVEKGEEIILVPENYVVPIKAISLYVPIQYPLLYKEVKAGHKILIDDAAIELQVTKIKKKAIYAKVITGGVIKTHKGLNFPDSTIKCPAITAKDWQDLEFGVKNGLDFVALSFVKDASDVIRLRQKIFLLERKYRHNKAVSHYQLEKPNARGKIGGVHLRVIAKIERREAVKNFDEILEAADGIMVARGDLGIEMPFEDLPLIQKKIIDKCRLAGKQVIVATQMLDSMIRNPLPTRAEVSDVANAILDGTDAIMLSGETASGQYPLKAVQAMTKIAREVESRLIEEQETKEGEFKNLSSITQIMSFVAQDLAEDVAHAKLIVCATTSGFTARNISRFRSKVPIVAVAPAQMTVNQLSLSWGVTAYYIPFTSSFNILLKKIKQVLLKHKLVEVGDTIVVVAGHPFGFKGQTNLMKVETI</sequence>
<dbReference type="InterPro" id="IPR018209">
    <property type="entry name" value="Pyrv_Knase_AS"/>
</dbReference>
<evidence type="ECO:0000256" key="10">
    <source>
        <dbReference type="ARBA" id="ARBA00022842"/>
    </source>
</evidence>
<dbReference type="PANTHER" id="PTHR11817">
    <property type="entry name" value="PYRUVATE KINASE"/>
    <property type="match status" value="1"/>
</dbReference>
<evidence type="ECO:0000256" key="9">
    <source>
        <dbReference type="ARBA" id="ARBA00022840"/>
    </source>
</evidence>
<evidence type="ECO:0000256" key="5">
    <source>
        <dbReference type="ARBA" id="ARBA00022679"/>
    </source>
</evidence>
<keyword evidence="5 14" id="KW-0808">Transferase</keyword>
<dbReference type="EC" id="2.7.1.40" evidence="4 13"/>
<dbReference type="Gene3D" id="2.40.33.10">
    <property type="entry name" value="PK beta-barrel domain-like"/>
    <property type="match status" value="1"/>
</dbReference>
<evidence type="ECO:0000256" key="12">
    <source>
        <dbReference type="ARBA" id="ARBA00023317"/>
    </source>
</evidence>
<dbReference type="SUPFAM" id="SSF52935">
    <property type="entry name" value="PK C-terminal domain-like"/>
    <property type="match status" value="1"/>
</dbReference>
<dbReference type="GO" id="GO:0000287">
    <property type="term" value="F:magnesium ion binding"/>
    <property type="evidence" value="ECO:0007669"/>
    <property type="project" value="UniProtKB-UniRule"/>
</dbReference>
<dbReference type="InterPro" id="IPR011037">
    <property type="entry name" value="Pyrv_Knase-like_insert_dom_sf"/>
</dbReference>
<dbReference type="NCBIfam" id="TIGR01064">
    <property type="entry name" value="pyruv_kin"/>
    <property type="match status" value="1"/>
</dbReference>
<dbReference type="InterPro" id="IPR015806">
    <property type="entry name" value="Pyrv_Knase_insert_dom_sf"/>
</dbReference>
<feature type="domain" description="Pyruvate kinase C-terminal" evidence="16">
    <location>
        <begin position="390"/>
        <end position="497"/>
    </location>
</feature>
<feature type="domain" description="Pyruvate kinase barrel" evidence="15">
    <location>
        <begin position="1"/>
        <end position="207"/>
    </location>
</feature>
<dbReference type="Pfam" id="PF02887">
    <property type="entry name" value="PK_C"/>
    <property type="match status" value="1"/>
</dbReference>
<dbReference type="NCBIfam" id="NF004491">
    <property type="entry name" value="PRK05826.1"/>
    <property type="match status" value="1"/>
</dbReference>
<dbReference type="InterPro" id="IPR001697">
    <property type="entry name" value="Pyr_Knase"/>
</dbReference>
<keyword evidence="9" id="KW-0067">ATP-binding</keyword>
<evidence type="ECO:0000259" key="15">
    <source>
        <dbReference type="Pfam" id="PF00224"/>
    </source>
</evidence>
<evidence type="ECO:0000313" key="18">
    <source>
        <dbReference type="Proteomes" id="UP000177376"/>
    </source>
</evidence>
<protein>
    <recommendedName>
        <fullName evidence="4 13">Pyruvate kinase</fullName>
        <ecNumber evidence="4 13">2.7.1.40</ecNumber>
    </recommendedName>
</protein>
<dbReference type="InterPro" id="IPR040442">
    <property type="entry name" value="Pyrv_kinase-like_dom_sf"/>
</dbReference>
<dbReference type="UniPathway" id="UPA00109">
    <property type="reaction ID" value="UER00188"/>
</dbReference>
<keyword evidence="7" id="KW-0547">Nucleotide-binding</keyword>
<dbReference type="Pfam" id="PF00224">
    <property type="entry name" value="PK"/>
    <property type="match status" value="2"/>
</dbReference>
<dbReference type="InterPro" id="IPR036918">
    <property type="entry name" value="Pyrv_Knase_C_sf"/>
</dbReference>
<dbReference type="SUPFAM" id="SSF51621">
    <property type="entry name" value="Phosphoenolpyruvate/pyruvate domain"/>
    <property type="match status" value="1"/>
</dbReference>
<evidence type="ECO:0000256" key="1">
    <source>
        <dbReference type="ARBA" id="ARBA00001958"/>
    </source>
</evidence>
<gene>
    <name evidence="17" type="ORF">A3A02_01625</name>
</gene>
<evidence type="ECO:0000256" key="11">
    <source>
        <dbReference type="ARBA" id="ARBA00023152"/>
    </source>
</evidence>
<organism evidence="17 18">
    <name type="scientific">Candidatus Buchananbacteria bacterium RIFCSPLOWO2_01_FULL_39_33</name>
    <dbReference type="NCBI Taxonomy" id="1797543"/>
    <lineage>
        <taxon>Bacteria</taxon>
        <taxon>Candidatus Buchananiibacteriota</taxon>
    </lineage>
</organism>
<dbReference type="InterPro" id="IPR015793">
    <property type="entry name" value="Pyrv_Knase_brl"/>
</dbReference>
<dbReference type="GO" id="GO:0004743">
    <property type="term" value="F:pyruvate kinase activity"/>
    <property type="evidence" value="ECO:0007669"/>
    <property type="project" value="UniProtKB-UniRule"/>
</dbReference>
<keyword evidence="6" id="KW-0479">Metal-binding</keyword>
<dbReference type="PRINTS" id="PR01050">
    <property type="entry name" value="PYRUVTKNASE"/>
</dbReference>
<keyword evidence="8 14" id="KW-0418">Kinase</keyword>
<dbReference type="Proteomes" id="UP000177376">
    <property type="component" value="Unassembled WGS sequence"/>
</dbReference>
<keyword evidence="10 14" id="KW-0460">Magnesium</keyword>